<dbReference type="CDD" id="cd03429">
    <property type="entry name" value="NUDIX_NADH_pyrophosphatase_Nudt13"/>
    <property type="match status" value="1"/>
</dbReference>
<dbReference type="InterPro" id="IPR015376">
    <property type="entry name" value="Znr_NADH_PPase"/>
</dbReference>
<dbReference type="SUPFAM" id="SSF55811">
    <property type="entry name" value="Nudix"/>
    <property type="match status" value="2"/>
</dbReference>
<evidence type="ECO:0000256" key="8">
    <source>
        <dbReference type="ARBA" id="ARBA00023027"/>
    </source>
</evidence>
<evidence type="ECO:0000256" key="2">
    <source>
        <dbReference type="ARBA" id="ARBA00001947"/>
    </source>
</evidence>
<keyword evidence="5" id="KW-0479">Metal-binding</keyword>
<sequence length="276" mass="31174">MADSSIYKSYSPAIVPRDDDNELVWMFIFNSNKILIKGEPEYPEIPTSEDFKGIELSFISKQYLGELDGYACYCMEVEDLADAPLGMCFKDLRALLGLVAEDKFLLMGKAFQIVNWNRMNKFCGRCGAMTEPKHNELAKLCPSCNSVYYPRISPAVIVAVVRDGKILLAHNKNFRPKWYSVIAGFVDPGETFEDCVIREVMEEVGIRVKNVKYFGSQPWPFPDSLMVGFIAEYESGEIIVDGEEIDDANWYGRDNLPPRPTNVTIAGRLIESVLFG</sequence>
<dbReference type="GO" id="GO:0019677">
    <property type="term" value="P:NAD+ catabolic process"/>
    <property type="evidence" value="ECO:0007669"/>
    <property type="project" value="TreeGrafter"/>
</dbReference>
<evidence type="ECO:0000256" key="4">
    <source>
        <dbReference type="ARBA" id="ARBA00012381"/>
    </source>
</evidence>
<dbReference type="Pfam" id="PF00293">
    <property type="entry name" value="NUDIX"/>
    <property type="match status" value="1"/>
</dbReference>
<dbReference type="EC" id="3.6.1.22" evidence="4"/>
<evidence type="ECO:0000313" key="12">
    <source>
        <dbReference type="Proteomes" id="UP000192738"/>
    </source>
</evidence>
<comment type="similarity">
    <text evidence="3">Belongs to the Nudix hydrolase family. NudC subfamily.</text>
</comment>
<dbReference type="InterPro" id="IPR015375">
    <property type="entry name" value="NADH_PPase-like_N"/>
</dbReference>
<dbReference type="OrthoDB" id="9787476at2"/>
<evidence type="ECO:0000256" key="1">
    <source>
        <dbReference type="ARBA" id="ARBA00001946"/>
    </source>
</evidence>
<dbReference type="Pfam" id="PF09296">
    <property type="entry name" value="NUDIX-like"/>
    <property type="match status" value="1"/>
</dbReference>
<evidence type="ECO:0000256" key="7">
    <source>
        <dbReference type="ARBA" id="ARBA00022842"/>
    </source>
</evidence>
<dbReference type="PANTHER" id="PTHR42904:SF6">
    <property type="entry name" value="NAD-CAPPED RNA HYDROLASE NUDT12"/>
    <property type="match status" value="1"/>
</dbReference>
<proteinExistence type="inferred from homology"/>
<dbReference type="EMBL" id="FWXI01000004">
    <property type="protein sequence ID" value="SMC53185.1"/>
    <property type="molecule type" value="Genomic_DNA"/>
</dbReference>
<dbReference type="STRING" id="112901.SAMN04488500_104271"/>
<dbReference type="NCBIfam" id="NF001299">
    <property type="entry name" value="PRK00241.1"/>
    <property type="match status" value="1"/>
</dbReference>
<comment type="cofactor">
    <cofactor evidence="1">
        <name>Mg(2+)</name>
        <dbReference type="ChEBI" id="CHEBI:18420"/>
    </cofactor>
</comment>
<keyword evidence="12" id="KW-1185">Reference proteome</keyword>
<dbReference type="Gene3D" id="3.90.79.20">
    <property type="match status" value="1"/>
</dbReference>
<dbReference type="GO" id="GO:0005829">
    <property type="term" value="C:cytosol"/>
    <property type="evidence" value="ECO:0007669"/>
    <property type="project" value="TreeGrafter"/>
</dbReference>
<keyword evidence="7" id="KW-0460">Magnesium</keyword>
<dbReference type="PANTHER" id="PTHR42904">
    <property type="entry name" value="NUDIX HYDROLASE, NUDC SUBFAMILY"/>
    <property type="match status" value="1"/>
</dbReference>
<organism evidence="11 12">
    <name type="scientific">Sporomusa malonica</name>
    <dbReference type="NCBI Taxonomy" id="112901"/>
    <lineage>
        <taxon>Bacteria</taxon>
        <taxon>Bacillati</taxon>
        <taxon>Bacillota</taxon>
        <taxon>Negativicutes</taxon>
        <taxon>Selenomonadales</taxon>
        <taxon>Sporomusaceae</taxon>
        <taxon>Sporomusa</taxon>
    </lineage>
</organism>
<dbReference type="RefSeq" id="WP_084574911.1">
    <property type="nucleotide sequence ID" value="NZ_CP155572.1"/>
</dbReference>
<evidence type="ECO:0000256" key="9">
    <source>
        <dbReference type="ARBA" id="ARBA00023679"/>
    </source>
</evidence>
<dbReference type="InterPro" id="IPR020084">
    <property type="entry name" value="NUDIX_hydrolase_CS"/>
</dbReference>
<dbReference type="Pfam" id="PF09297">
    <property type="entry name" value="Zn_ribbon_NUD"/>
    <property type="match status" value="1"/>
</dbReference>
<comment type="catalytic activity">
    <reaction evidence="9">
        <text>a 5'-end NAD(+)-phospho-ribonucleoside in mRNA + H2O = a 5'-end phospho-adenosine-phospho-ribonucleoside in mRNA + beta-nicotinamide D-ribonucleotide + 2 H(+)</text>
        <dbReference type="Rhea" id="RHEA:60876"/>
        <dbReference type="Rhea" id="RHEA-COMP:15698"/>
        <dbReference type="Rhea" id="RHEA-COMP:15719"/>
        <dbReference type="ChEBI" id="CHEBI:14649"/>
        <dbReference type="ChEBI" id="CHEBI:15377"/>
        <dbReference type="ChEBI" id="CHEBI:15378"/>
        <dbReference type="ChEBI" id="CHEBI:144029"/>
        <dbReference type="ChEBI" id="CHEBI:144051"/>
    </reaction>
    <physiologicalReaction direction="left-to-right" evidence="9">
        <dbReference type="Rhea" id="RHEA:60877"/>
    </physiologicalReaction>
</comment>
<comment type="cofactor">
    <cofactor evidence="2">
        <name>Zn(2+)</name>
        <dbReference type="ChEBI" id="CHEBI:29105"/>
    </cofactor>
</comment>
<name>A0A1W1ZXJ9_9FIRM</name>
<reference evidence="11 12" key="1">
    <citation type="submission" date="2017-04" db="EMBL/GenBank/DDBJ databases">
        <authorList>
            <person name="Afonso C.L."/>
            <person name="Miller P.J."/>
            <person name="Scott M.A."/>
            <person name="Spackman E."/>
            <person name="Goraichik I."/>
            <person name="Dimitrov K.M."/>
            <person name="Suarez D.L."/>
            <person name="Swayne D.E."/>
        </authorList>
    </citation>
    <scope>NUCLEOTIDE SEQUENCE [LARGE SCALE GENOMIC DNA]</scope>
    <source>
        <strain evidence="11 12">DSM 5090</strain>
    </source>
</reference>
<dbReference type="Proteomes" id="UP000192738">
    <property type="component" value="Unassembled WGS sequence"/>
</dbReference>
<evidence type="ECO:0000259" key="10">
    <source>
        <dbReference type="PROSITE" id="PS51462"/>
    </source>
</evidence>
<dbReference type="InterPro" id="IPR050241">
    <property type="entry name" value="NAD-cap_RNA_hydrolase_NudC"/>
</dbReference>
<dbReference type="AlphaFoldDB" id="A0A1W1ZXJ9"/>
<evidence type="ECO:0000256" key="3">
    <source>
        <dbReference type="ARBA" id="ARBA00009595"/>
    </source>
</evidence>
<protein>
    <recommendedName>
        <fullName evidence="4">NAD(+) diphosphatase</fullName>
        <ecNumber evidence="4">3.6.1.22</ecNumber>
    </recommendedName>
</protein>
<dbReference type="PROSITE" id="PS00893">
    <property type="entry name" value="NUDIX_BOX"/>
    <property type="match status" value="1"/>
</dbReference>
<dbReference type="Gene3D" id="3.90.79.10">
    <property type="entry name" value="Nucleoside Triphosphate Pyrophosphohydrolase"/>
    <property type="match status" value="1"/>
</dbReference>
<dbReference type="GO" id="GO:0046872">
    <property type="term" value="F:metal ion binding"/>
    <property type="evidence" value="ECO:0007669"/>
    <property type="project" value="UniProtKB-KW"/>
</dbReference>
<evidence type="ECO:0000256" key="5">
    <source>
        <dbReference type="ARBA" id="ARBA00022723"/>
    </source>
</evidence>
<evidence type="ECO:0000313" key="11">
    <source>
        <dbReference type="EMBL" id="SMC53185.1"/>
    </source>
</evidence>
<keyword evidence="8" id="KW-0520">NAD</keyword>
<gene>
    <name evidence="11" type="ORF">SAMN04488500_104271</name>
</gene>
<accession>A0A1W1ZXJ9</accession>
<dbReference type="InterPro" id="IPR015797">
    <property type="entry name" value="NUDIX_hydrolase-like_dom_sf"/>
</dbReference>
<keyword evidence="6" id="KW-0378">Hydrolase</keyword>
<dbReference type="GO" id="GO:0006742">
    <property type="term" value="P:NADP+ catabolic process"/>
    <property type="evidence" value="ECO:0007669"/>
    <property type="project" value="TreeGrafter"/>
</dbReference>
<dbReference type="GO" id="GO:0035529">
    <property type="term" value="F:NADH pyrophosphatase activity"/>
    <property type="evidence" value="ECO:0007669"/>
    <property type="project" value="TreeGrafter"/>
</dbReference>
<evidence type="ECO:0000256" key="6">
    <source>
        <dbReference type="ARBA" id="ARBA00022801"/>
    </source>
</evidence>
<dbReference type="PROSITE" id="PS51462">
    <property type="entry name" value="NUDIX"/>
    <property type="match status" value="1"/>
</dbReference>
<dbReference type="InterPro" id="IPR049734">
    <property type="entry name" value="NudC-like_C"/>
</dbReference>
<dbReference type="InterPro" id="IPR000086">
    <property type="entry name" value="NUDIX_hydrolase_dom"/>
</dbReference>
<feature type="domain" description="Nudix hydrolase" evidence="10">
    <location>
        <begin position="150"/>
        <end position="274"/>
    </location>
</feature>